<dbReference type="GO" id="GO:0005524">
    <property type="term" value="F:ATP binding"/>
    <property type="evidence" value="ECO:0007669"/>
    <property type="project" value="InterPro"/>
</dbReference>
<comment type="subcellular location">
    <subcellularLocation>
        <location evidence="1">Cell membrane</location>
    </subcellularLocation>
</comment>
<dbReference type="Proteomes" id="UP001188597">
    <property type="component" value="Unassembled WGS sequence"/>
</dbReference>
<accession>A0AA88WQK0</accession>
<keyword evidence="2" id="KW-0472">Membrane</keyword>
<dbReference type="Gene3D" id="1.10.510.10">
    <property type="entry name" value="Transferase(Phosphotransferase) domain 1"/>
    <property type="match status" value="1"/>
</dbReference>
<dbReference type="InterPro" id="IPR050823">
    <property type="entry name" value="Plant_Ser_Thr_Prot_Kinase"/>
</dbReference>
<dbReference type="GO" id="GO:0005886">
    <property type="term" value="C:plasma membrane"/>
    <property type="evidence" value="ECO:0007669"/>
    <property type="project" value="UniProtKB-SubCell"/>
</dbReference>
<feature type="domain" description="Protein kinase" evidence="3">
    <location>
        <begin position="1"/>
        <end position="120"/>
    </location>
</feature>
<evidence type="ECO:0000313" key="4">
    <source>
        <dbReference type="EMBL" id="KAK3031209.1"/>
    </source>
</evidence>
<dbReference type="Pfam" id="PF07714">
    <property type="entry name" value="PK_Tyr_Ser-Thr"/>
    <property type="match status" value="1"/>
</dbReference>
<sequence length="120" mass="13672">MQKGSLDNHLFRKGAEPLSWPIRLKIAIGAAQDLAFLHTVGKHSIYFKFEASNILLDKDFNSKLSDFKMHKLYGAGDPSFRDPLYFASAGPAFESERVGEYWARTYFSTPEKVNCYRGFP</sequence>
<dbReference type="SUPFAM" id="SSF56112">
    <property type="entry name" value="Protein kinase-like (PK-like)"/>
    <property type="match status" value="1"/>
</dbReference>
<dbReference type="PANTHER" id="PTHR45621">
    <property type="entry name" value="OS01G0588500 PROTEIN-RELATED"/>
    <property type="match status" value="1"/>
</dbReference>
<proteinExistence type="predicted"/>
<evidence type="ECO:0000256" key="2">
    <source>
        <dbReference type="ARBA" id="ARBA00022475"/>
    </source>
</evidence>
<evidence type="ECO:0000259" key="3">
    <source>
        <dbReference type="PROSITE" id="PS50011"/>
    </source>
</evidence>
<keyword evidence="2" id="KW-1003">Cell membrane</keyword>
<dbReference type="PROSITE" id="PS50011">
    <property type="entry name" value="PROTEIN_KINASE_DOM"/>
    <property type="match status" value="1"/>
</dbReference>
<evidence type="ECO:0000313" key="5">
    <source>
        <dbReference type="Proteomes" id="UP001188597"/>
    </source>
</evidence>
<protein>
    <recommendedName>
        <fullName evidence="3">Protein kinase domain-containing protein</fullName>
    </recommendedName>
</protein>
<comment type="caution">
    <text evidence="4">The sequence shown here is derived from an EMBL/GenBank/DDBJ whole genome shotgun (WGS) entry which is preliminary data.</text>
</comment>
<dbReference type="InterPro" id="IPR001245">
    <property type="entry name" value="Ser-Thr/Tyr_kinase_cat_dom"/>
</dbReference>
<organism evidence="4 5">
    <name type="scientific">Escallonia herrerae</name>
    <dbReference type="NCBI Taxonomy" id="1293975"/>
    <lineage>
        <taxon>Eukaryota</taxon>
        <taxon>Viridiplantae</taxon>
        <taxon>Streptophyta</taxon>
        <taxon>Embryophyta</taxon>
        <taxon>Tracheophyta</taxon>
        <taxon>Spermatophyta</taxon>
        <taxon>Magnoliopsida</taxon>
        <taxon>eudicotyledons</taxon>
        <taxon>Gunneridae</taxon>
        <taxon>Pentapetalae</taxon>
        <taxon>asterids</taxon>
        <taxon>campanulids</taxon>
        <taxon>Escalloniales</taxon>
        <taxon>Escalloniaceae</taxon>
        <taxon>Escallonia</taxon>
    </lineage>
</organism>
<evidence type="ECO:0000256" key="1">
    <source>
        <dbReference type="ARBA" id="ARBA00004236"/>
    </source>
</evidence>
<dbReference type="GO" id="GO:0004672">
    <property type="term" value="F:protein kinase activity"/>
    <property type="evidence" value="ECO:0007669"/>
    <property type="project" value="InterPro"/>
</dbReference>
<dbReference type="EMBL" id="JAVXUP010000315">
    <property type="protein sequence ID" value="KAK3031209.1"/>
    <property type="molecule type" value="Genomic_DNA"/>
</dbReference>
<dbReference type="AlphaFoldDB" id="A0AA88WQK0"/>
<dbReference type="InterPro" id="IPR011009">
    <property type="entry name" value="Kinase-like_dom_sf"/>
</dbReference>
<name>A0AA88WQK0_9ASTE</name>
<dbReference type="InterPro" id="IPR000719">
    <property type="entry name" value="Prot_kinase_dom"/>
</dbReference>
<reference evidence="4" key="1">
    <citation type="submission" date="2022-12" db="EMBL/GenBank/DDBJ databases">
        <title>Draft genome assemblies for two species of Escallonia (Escalloniales).</title>
        <authorList>
            <person name="Chanderbali A."/>
            <person name="Dervinis C."/>
            <person name="Anghel I."/>
            <person name="Soltis D."/>
            <person name="Soltis P."/>
            <person name="Zapata F."/>
        </authorList>
    </citation>
    <scope>NUCLEOTIDE SEQUENCE</scope>
    <source>
        <strain evidence="4">UCBG64.0493</strain>
        <tissue evidence="4">Leaf</tissue>
    </source>
</reference>
<keyword evidence="5" id="KW-1185">Reference proteome</keyword>
<gene>
    <name evidence="4" type="ORF">RJ639_035366</name>
</gene>